<comment type="caution">
    <text evidence="1">The sequence shown here is derived from an EMBL/GenBank/DDBJ whole genome shotgun (WGS) entry which is preliminary data.</text>
</comment>
<keyword evidence="2" id="KW-1185">Reference proteome</keyword>
<dbReference type="AlphaFoldDB" id="A0A8J1UW97"/>
<evidence type="ECO:0000313" key="2">
    <source>
        <dbReference type="Proteomes" id="UP000749559"/>
    </source>
</evidence>
<dbReference type="Proteomes" id="UP000749559">
    <property type="component" value="Unassembled WGS sequence"/>
</dbReference>
<dbReference type="SMART" id="SM00494">
    <property type="entry name" value="ChtBD2"/>
    <property type="match status" value="1"/>
</dbReference>
<dbReference type="InterPro" id="IPR002557">
    <property type="entry name" value="Chitin-bd_dom"/>
</dbReference>
<gene>
    <name evidence="1" type="ORF">OFUS_LOCUS18</name>
</gene>
<proteinExistence type="predicted"/>
<protein>
    <submittedName>
        <fullName evidence="1">Uncharacterized protein</fullName>
    </submittedName>
</protein>
<dbReference type="InterPro" id="IPR036508">
    <property type="entry name" value="Chitin-bd_dom_sf"/>
</dbReference>
<accession>A0A8J1UW97</accession>
<organism evidence="1 2">
    <name type="scientific">Owenia fusiformis</name>
    <name type="common">Polychaete worm</name>
    <dbReference type="NCBI Taxonomy" id="6347"/>
    <lineage>
        <taxon>Eukaryota</taxon>
        <taxon>Metazoa</taxon>
        <taxon>Spiralia</taxon>
        <taxon>Lophotrochozoa</taxon>
        <taxon>Annelida</taxon>
        <taxon>Polychaeta</taxon>
        <taxon>Sedentaria</taxon>
        <taxon>Canalipalpata</taxon>
        <taxon>Sabellida</taxon>
        <taxon>Oweniida</taxon>
        <taxon>Oweniidae</taxon>
        <taxon>Owenia</taxon>
    </lineage>
</organism>
<dbReference type="GO" id="GO:0005576">
    <property type="term" value="C:extracellular region"/>
    <property type="evidence" value="ECO:0007669"/>
    <property type="project" value="InterPro"/>
</dbReference>
<sequence length="410" mass="45969">MMLWLFVLAVPAVIAIDPDYYPMIMGSEAGKAMCKTGYFKADTDNCCSYHQCYNSNQGIMAYKRWCWEPMVWNEESCTCDFPRYVPGCDNLPSDCWGSPDDHKAPPFCEINDPDTECCQGVFDRNTPASQSQPGVKYITKLPNTNTSAYKICTSDDINYCPDAMDFDLATCCCEENIKEMCNCYDWQFKRKDSFVDVDCGAVLNKGNCKVNKDLNATEGIVGQNGTELDTYARCSGNQGMELDIFKKGYFGNKFVFAMYFRCDEDSGNCVDGLLLDNGVNAAGQGITPTIVSAIPGTSNTVTTMIGETTFENPLTESSTDWHYLVINCDWNALRYVIECKTEVGTQNRRGTPVVQDLERDMYALEGTKCPLTVGQFTGDIDDFVICQFPWTDDDTADWINNPDKVPRNRH</sequence>
<dbReference type="EMBL" id="CAIIXF020000001">
    <property type="protein sequence ID" value="CAH1772231.1"/>
    <property type="molecule type" value="Genomic_DNA"/>
</dbReference>
<dbReference type="GO" id="GO:0008061">
    <property type="term" value="F:chitin binding"/>
    <property type="evidence" value="ECO:0007669"/>
    <property type="project" value="InterPro"/>
</dbReference>
<name>A0A8J1UW97_OWEFU</name>
<evidence type="ECO:0000313" key="1">
    <source>
        <dbReference type="EMBL" id="CAH1772231.1"/>
    </source>
</evidence>
<reference evidence="1" key="1">
    <citation type="submission" date="2022-03" db="EMBL/GenBank/DDBJ databases">
        <authorList>
            <person name="Martin C."/>
        </authorList>
    </citation>
    <scope>NUCLEOTIDE SEQUENCE</scope>
</reference>
<dbReference type="SUPFAM" id="SSF57625">
    <property type="entry name" value="Invertebrate chitin-binding proteins"/>
    <property type="match status" value="1"/>
</dbReference>